<dbReference type="GO" id="GO:0030655">
    <property type="term" value="P:beta-lactam antibiotic catabolic process"/>
    <property type="evidence" value="ECO:0007669"/>
    <property type="project" value="InterPro"/>
</dbReference>
<dbReference type="Gene3D" id="3.40.710.10">
    <property type="entry name" value="DD-peptidase/beta-lactamase superfamily"/>
    <property type="match status" value="1"/>
</dbReference>
<sequence>MNKEMSERALEYLAVEEFPFGIASGIPVGVTVAGKFGEKESGPNLQVKSLHDYGIVYHAKQPYLICIMTEGDNFYNLAPIIHEISRTVYEEVENQTRSQ</sequence>
<organism evidence="2 3">
    <name type="scientific">Geoanaerobacter pelophilus</name>
    <dbReference type="NCBI Taxonomy" id="60036"/>
    <lineage>
        <taxon>Bacteria</taxon>
        <taxon>Pseudomonadati</taxon>
        <taxon>Thermodesulfobacteriota</taxon>
        <taxon>Desulfuromonadia</taxon>
        <taxon>Geobacterales</taxon>
        <taxon>Geobacteraceae</taxon>
        <taxon>Geoanaerobacter</taxon>
    </lineage>
</organism>
<accession>A0AAW4L2Z3</accession>
<dbReference type="Pfam" id="PF13354">
    <property type="entry name" value="Beta-lactamase2"/>
    <property type="match status" value="1"/>
</dbReference>
<reference evidence="2 3" key="1">
    <citation type="submission" date="2021-05" db="EMBL/GenBank/DDBJ databases">
        <title>The draft genome of Geobacter pelophilus DSM 12255.</title>
        <authorList>
            <person name="Xu Z."/>
            <person name="Masuda Y."/>
            <person name="Itoh H."/>
            <person name="Senoo K."/>
        </authorList>
    </citation>
    <scope>NUCLEOTIDE SEQUENCE [LARGE SCALE GENOMIC DNA]</scope>
    <source>
        <strain evidence="2 3">DSM 12255</strain>
    </source>
</reference>
<evidence type="ECO:0000313" key="3">
    <source>
        <dbReference type="Proteomes" id="UP000811899"/>
    </source>
</evidence>
<keyword evidence="3" id="KW-1185">Reference proteome</keyword>
<gene>
    <name evidence="2" type="ORF">KI809_09725</name>
</gene>
<dbReference type="GO" id="GO:0008800">
    <property type="term" value="F:beta-lactamase activity"/>
    <property type="evidence" value="ECO:0007669"/>
    <property type="project" value="InterPro"/>
</dbReference>
<evidence type="ECO:0000313" key="2">
    <source>
        <dbReference type="EMBL" id="MBT0664577.1"/>
    </source>
</evidence>
<keyword evidence="2" id="KW-0378">Hydrolase</keyword>
<proteinExistence type="predicted"/>
<dbReference type="EMBL" id="JAHCVJ010000003">
    <property type="protein sequence ID" value="MBT0664577.1"/>
    <property type="molecule type" value="Genomic_DNA"/>
</dbReference>
<comment type="caution">
    <text evidence="2">The sequence shown here is derived from an EMBL/GenBank/DDBJ whole genome shotgun (WGS) entry which is preliminary data.</text>
</comment>
<dbReference type="AlphaFoldDB" id="A0AAW4L2Z3"/>
<dbReference type="SUPFAM" id="SSF56601">
    <property type="entry name" value="beta-lactamase/transpeptidase-like"/>
    <property type="match status" value="1"/>
</dbReference>
<dbReference type="InterPro" id="IPR012338">
    <property type="entry name" value="Beta-lactam/transpept-like"/>
</dbReference>
<dbReference type="InterPro" id="IPR045155">
    <property type="entry name" value="Beta-lactam_cat"/>
</dbReference>
<protein>
    <submittedName>
        <fullName evidence="2">Serine hydrolase</fullName>
    </submittedName>
</protein>
<name>A0AAW4L2Z3_9BACT</name>
<evidence type="ECO:0000259" key="1">
    <source>
        <dbReference type="Pfam" id="PF13354"/>
    </source>
</evidence>
<feature type="domain" description="Beta-lactamase class A catalytic" evidence="1">
    <location>
        <begin position="2"/>
        <end position="69"/>
    </location>
</feature>
<dbReference type="Proteomes" id="UP000811899">
    <property type="component" value="Unassembled WGS sequence"/>
</dbReference>